<keyword evidence="2" id="KW-0378">Hydrolase</keyword>
<dbReference type="GO" id="GO:0016787">
    <property type="term" value="F:hydrolase activity"/>
    <property type="evidence" value="ECO:0007669"/>
    <property type="project" value="UniProtKB-KW"/>
</dbReference>
<name>A0A4R7C501_9HYPH</name>
<dbReference type="InterPro" id="IPR010126">
    <property type="entry name" value="Esterase_phb"/>
</dbReference>
<dbReference type="Pfam" id="PF10503">
    <property type="entry name" value="Esterase_PHB"/>
    <property type="match status" value="1"/>
</dbReference>
<dbReference type="SUPFAM" id="SSF53474">
    <property type="entry name" value="alpha/beta-Hydrolases"/>
    <property type="match status" value="1"/>
</dbReference>
<evidence type="ECO:0000313" key="5">
    <source>
        <dbReference type="Proteomes" id="UP000295122"/>
    </source>
</evidence>
<gene>
    <name evidence="4" type="ORF">EV668_0176</name>
</gene>
<evidence type="ECO:0000256" key="1">
    <source>
        <dbReference type="ARBA" id="ARBA00022729"/>
    </source>
</evidence>
<evidence type="ECO:0000313" key="4">
    <source>
        <dbReference type="EMBL" id="TDR92932.1"/>
    </source>
</evidence>
<keyword evidence="1" id="KW-0732">Signal</keyword>
<evidence type="ECO:0000256" key="2">
    <source>
        <dbReference type="ARBA" id="ARBA00022801"/>
    </source>
</evidence>
<dbReference type="Gene3D" id="3.40.50.1820">
    <property type="entry name" value="alpha/beta hydrolase"/>
    <property type="match status" value="1"/>
</dbReference>
<keyword evidence="5" id="KW-1185">Reference proteome</keyword>
<dbReference type="Proteomes" id="UP000295122">
    <property type="component" value="Unassembled WGS sequence"/>
</dbReference>
<accession>A0A4R7C501</accession>
<protein>
    <submittedName>
        <fullName evidence="4">Poly(Hydroxyalkanoate) depolymerase family esterase</fullName>
    </submittedName>
</protein>
<dbReference type="PANTHER" id="PTHR43037:SF1">
    <property type="entry name" value="BLL1128 PROTEIN"/>
    <property type="match status" value="1"/>
</dbReference>
<dbReference type="InterPro" id="IPR029058">
    <property type="entry name" value="AB_hydrolase_fold"/>
</dbReference>
<evidence type="ECO:0000256" key="3">
    <source>
        <dbReference type="SAM" id="MobiDB-lite"/>
    </source>
</evidence>
<feature type="region of interest" description="Disordered" evidence="3">
    <location>
        <begin position="29"/>
        <end position="88"/>
    </location>
</feature>
<organism evidence="4 5">
    <name type="scientific">Enterovirga rhinocerotis</name>
    <dbReference type="NCBI Taxonomy" id="1339210"/>
    <lineage>
        <taxon>Bacteria</taxon>
        <taxon>Pseudomonadati</taxon>
        <taxon>Pseudomonadota</taxon>
        <taxon>Alphaproteobacteria</taxon>
        <taxon>Hyphomicrobiales</taxon>
        <taxon>Methylobacteriaceae</taxon>
        <taxon>Enterovirga</taxon>
    </lineage>
</organism>
<dbReference type="PANTHER" id="PTHR43037">
    <property type="entry name" value="UNNAMED PRODUCT-RELATED"/>
    <property type="match status" value="1"/>
</dbReference>
<dbReference type="InterPro" id="IPR050955">
    <property type="entry name" value="Plant_Biomass_Hydrol_Est"/>
</dbReference>
<proteinExistence type="predicted"/>
<dbReference type="NCBIfam" id="TIGR01840">
    <property type="entry name" value="esterase_phb"/>
    <property type="match status" value="1"/>
</dbReference>
<sequence>MNPMNANMGEVLRLTKNGQLSEAVALIQGRAAPGGRAPSEGSRGLDKTSANSDVVDMVAPTQPGGTWTPPSFATPDHTTHDSAASSTSPLEAMQSMLDRIGAGATLSDFESLPTLGGSTGGRRTKAPMQLPDRARFEERSFTGDAGTRAYKLYIPSGYDGGRVPLVVMLHGCTQSPDDFAAGTRMNDLAEEQAFLVVYPGQSATANPQRCWRWFSAEDQKRGRGEPSLIAGITQAVMAEFAVDPTRVYVVGMSAGGAAAAVMGSTYPDLFAAVGVHSGLACGAATDLPSALAAMKTGGVVRPRGGKTIMPTIVFHGERDKTVHAVNGEQVIAQQLGGDLRAVTSRGTSEAGMAFTRTAYVDRSGREWLVHVSLAGAGHAWAGGSPVGSYTDPRGPDASREMLRFFAEHANSAA</sequence>
<dbReference type="EMBL" id="SNZR01000011">
    <property type="protein sequence ID" value="TDR92932.1"/>
    <property type="molecule type" value="Genomic_DNA"/>
</dbReference>
<reference evidence="4 5" key="1">
    <citation type="submission" date="2019-03" db="EMBL/GenBank/DDBJ databases">
        <title>Genomic Encyclopedia of Type Strains, Phase IV (KMG-IV): sequencing the most valuable type-strain genomes for metagenomic binning, comparative biology and taxonomic classification.</title>
        <authorList>
            <person name="Goeker M."/>
        </authorList>
    </citation>
    <scope>NUCLEOTIDE SEQUENCE [LARGE SCALE GENOMIC DNA]</scope>
    <source>
        <strain evidence="4 5">DSM 25903</strain>
    </source>
</reference>
<dbReference type="GO" id="GO:0005576">
    <property type="term" value="C:extracellular region"/>
    <property type="evidence" value="ECO:0007669"/>
    <property type="project" value="InterPro"/>
</dbReference>
<comment type="caution">
    <text evidence="4">The sequence shown here is derived from an EMBL/GenBank/DDBJ whole genome shotgun (WGS) entry which is preliminary data.</text>
</comment>
<dbReference type="AlphaFoldDB" id="A0A4R7C501"/>